<dbReference type="OrthoDB" id="1034332at2"/>
<evidence type="ECO:0000313" key="2">
    <source>
        <dbReference type="EMBL" id="RJG47614.1"/>
    </source>
</evidence>
<keyword evidence="1" id="KW-0812">Transmembrane</keyword>
<proteinExistence type="predicted"/>
<dbReference type="InterPro" id="IPR043130">
    <property type="entry name" value="CDP-OH_PTrfase_TM_dom"/>
</dbReference>
<dbReference type="Pfam" id="PF01066">
    <property type="entry name" value="CDP-OH_P_transf"/>
    <property type="match status" value="1"/>
</dbReference>
<protein>
    <submittedName>
        <fullName evidence="2">CDP-alcohol phosphatidyltransferase family protein</fullName>
    </submittedName>
</protein>
<dbReference type="AlphaFoldDB" id="A0A418YF07"/>
<dbReference type="Gene3D" id="1.20.120.1760">
    <property type="match status" value="1"/>
</dbReference>
<feature type="transmembrane region" description="Helical" evidence="1">
    <location>
        <begin position="125"/>
        <end position="145"/>
    </location>
</feature>
<keyword evidence="3" id="KW-1185">Reference proteome</keyword>
<dbReference type="GO" id="GO:0016020">
    <property type="term" value="C:membrane"/>
    <property type="evidence" value="ECO:0007669"/>
    <property type="project" value="InterPro"/>
</dbReference>
<evidence type="ECO:0000313" key="3">
    <source>
        <dbReference type="Proteomes" id="UP000283255"/>
    </source>
</evidence>
<accession>A0A418YF07</accession>
<reference evidence="2 3" key="1">
    <citation type="submission" date="2018-09" db="EMBL/GenBank/DDBJ databases">
        <authorList>
            <person name="Wang F."/>
        </authorList>
    </citation>
    <scope>NUCLEOTIDE SEQUENCE [LARGE SCALE GENOMIC DNA]</scope>
    <source>
        <strain evidence="2 3">PLHSC7-2</strain>
    </source>
</reference>
<organism evidence="2 3">
    <name type="scientific">Motilimonas pumila</name>
    <dbReference type="NCBI Taxonomy" id="2303987"/>
    <lineage>
        <taxon>Bacteria</taxon>
        <taxon>Pseudomonadati</taxon>
        <taxon>Pseudomonadota</taxon>
        <taxon>Gammaproteobacteria</taxon>
        <taxon>Alteromonadales</taxon>
        <taxon>Alteromonadales genera incertae sedis</taxon>
        <taxon>Motilimonas</taxon>
    </lineage>
</organism>
<keyword evidence="1" id="KW-0472">Membrane</keyword>
<dbReference type="Proteomes" id="UP000283255">
    <property type="component" value="Unassembled WGS sequence"/>
</dbReference>
<dbReference type="GO" id="GO:0016780">
    <property type="term" value="F:phosphotransferase activity, for other substituted phosphate groups"/>
    <property type="evidence" value="ECO:0007669"/>
    <property type="project" value="InterPro"/>
</dbReference>
<feature type="transmembrane region" description="Helical" evidence="1">
    <location>
        <begin position="61"/>
        <end position="79"/>
    </location>
</feature>
<reference evidence="2 3" key="2">
    <citation type="submission" date="2019-01" db="EMBL/GenBank/DDBJ databases">
        <title>Motilimonas pumilus sp. nov., isolated from the gut of sea cucumber (Apostichopus japonicus).</title>
        <authorList>
            <person name="Wang F.-Q."/>
            <person name="Ren L.-H."/>
            <person name="Lin Y.-W."/>
            <person name="Sun G.-H."/>
            <person name="Du Z.-J."/>
            <person name="Zhao J.-X."/>
            <person name="Liu X.-J."/>
            <person name="Liu L.-J."/>
        </authorList>
    </citation>
    <scope>NUCLEOTIDE SEQUENCE [LARGE SCALE GENOMIC DNA]</scope>
    <source>
        <strain evidence="2 3">PLHSC7-2</strain>
    </source>
</reference>
<keyword evidence="1" id="KW-1133">Transmembrane helix</keyword>
<feature type="transmembrane region" description="Helical" evidence="1">
    <location>
        <begin position="157"/>
        <end position="173"/>
    </location>
</feature>
<keyword evidence="2" id="KW-0808">Transferase</keyword>
<dbReference type="InterPro" id="IPR000462">
    <property type="entry name" value="CDP-OH_P_trans"/>
</dbReference>
<gene>
    <name evidence="2" type="ORF">D1Z90_10795</name>
</gene>
<evidence type="ECO:0000256" key="1">
    <source>
        <dbReference type="SAM" id="Phobius"/>
    </source>
</evidence>
<dbReference type="EMBL" id="QZCH01000012">
    <property type="protein sequence ID" value="RJG47614.1"/>
    <property type="molecule type" value="Genomic_DNA"/>
</dbReference>
<dbReference type="GO" id="GO:0008654">
    <property type="term" value="P:phospholipid biosynthetic process"/>
    <property type="evidence" value="ECO:0007669"/>
    <property type="project" value="InterPro"/>
</dbReference>
<sequence>MAAEAHLVSIYQLKSRFQSLLRPAVKKLYQWGVTANQVTLVALILSVLLGLFLSLPDTPVILFWLIPPWMLLRMALNAIDGMLAREFGQQSHLGAYLNELADVVADSALMLPFVFLAGVAPMLPLALIFFAFLTEFTGVLGLMVGASRRYDGPMGKSDRAFGLGLLACLVAAQMINPSWLNGCLSVMLFLTMITVIHRVRRGLEEVASAKKDCL</sequence>
<name>A0A418YF07_9GAMM</name>
<comment type="caution">
    <text evidence="2">The sequence shown here is derived from an EMBL/GenBank/DDBJ whole genome shotgun (WGS) entry which is preliminary data.</text>
</comment>
<feature type="transmembrane region" description="Helical" evidence="1">
    <location>
        <begin position="28"/>
        <end position="55"/>
    </location>
</feature>